<reference evidence="1 2" key="1">
    <citation type="submission" date="2020-08" db="EMBL/GenBank/DDBJ databases">
        <title>Genomic Encyclopedia of Type Strains, Phase IV (KMG-V): Genome sequencing to study the core and pangenomes of soil and plant-associated prokaryotes.</title>
        <authorList>
            <person name="Whitman W."/>
        </authorList>
    </citation>
    <scope>NUCLEOTIDE SEQUENCE [LARGE SCALE GENOMIC DNA]</scope>
    <source>
        <strain evidence="1 2">SEMIA 415</strain>
    </source>
</reference>
<dbReference type="AlphaFoldDB" id="A0AAE2MGG2"/>
<gene>
    <name evidence="1" type="ORF">GGE16_000937</name>
</gene>
<dbReference type="Proteomes" id="UP000538507">
    <property type="component" value="Unassembled WGS sequence"/>
</dbReference>
<protein>
    <submittedName>
        <fullName evidence="1">Uncharacterized protein</fullName>
    </submittedName>
</protein>
<evidence type="ECO:0000313" key="2">
    <source>
        <dbReference type="Proteomes" id="UP000538507"/>
    </source>
</evidence>
<dbReference type="EMBL" id="JACIGO010000001">
    <property type="protein sequence ID" value="MBB4288921.1"/>
    <property type="molecule type" value="Genomic_DNA"/>
</dbReference>
<organism evidence="1 2">
    <name type="scientific">Rhizobium leguminosarum</name>
    <dbReference type="NCBI Taxonomy" id="384"/>
    <lineage>
        <taxon>Bacteria</taxon>
        <taxon>Pseudomonadati</taxon>
        <taxon>Pseudomonadota</taxon>
        <taxon>Alphaproteobacteria</taxon>
        <taxon>Hyphomicrobiales</taxon>
        <taxon>Rhizobiaceae</taxon>
        <taxon>Rhizobium/Agrobacterium group</taxon>
        <taxon>Rhizobium</taxon>
    </lineage>
</organism>
<accession>A0AAE2MGG2</accession>
<sequence length="255" mass="29098">MRSPVVAKSGADVGVTFLRMVPSAVKPIPADSSASGTLPVRAYRYCEPVRLASQLGWYVFPPLDFRVMWDGKVIFFKCAGIEDWIQADTLQFPKFKDQFNASAPADVQGYSPPFISSVPEPGSFQLWSGLVLKTTPGIFAYVRPPINYMQNNHTFTYEGIIETDEWFGPLFTNIKILKTDTEVIFRRNEPILQIYPIDLRFLALGSVRDFDFVESLDDFQEDDWAAYKQTIVDRVGPRREKGSYARRSRKSRKNE</sequence>
<name>A0AAE2MGG2_RHILE</name>
<dbReference type="RefSeq" id="WP_183606082.1">
    <property type="nucleotide sequence ID" value="NZ_JACHAZ010000002.1"/>
</dbReference>
<comment type="caution">
    <text evidence="1">The sequence shown here is derived from an EMBL/GenBank/DDBJ whole genome shotgun (WGS) entry which is preliminary data.</text>
</comment>
<proteinExistence type="predicted"/>
<dbReference type="InterPro" id="IPR045709">
    <property type="entry name" value="DUF6065"/>
</dbReference>
<dbReference type="Pfam" id="PF19541">
    <property type="entry name" value="DUF6065"/>
    <property type="match status" value="1"/>
</dbReference>
<evidence type="ECO:0000313" key="1">
    <source>
        <dbReference type="EMBL" id="MBB4288921.1"/>
    </source>
</evidence>